<dbReference type="Proteomes" id="UP000765509">
    <property type="component" value="Unassembled WGS sequence"/>
</dbReference>
<evidence type="ECO:0000313" key="2">
    <source>
        <dbReference type="EMBL" id="MBW0561908.1"/>
    </source>
</evidence>
<organism evidence="2 3">
    <name type="scientific">Austropuccinia psidii MF-1</name>
    <dbReference type="NCBI Taxonomy" id="1389203"/>
    <lineage>
        <taxon>Eukaryota</taxon>
        <taxon>Fungi</taxon>
        <taxon>Dikarya</taxon>
        <taxon>Basidiomycota</taxon>
        <taxon>Pucciniomycotina</taxon>
        <taxon>Pucciniomycetes</taxon>
        <taxon>Pucciniales</taxon>
        <taxon>Sphaerophragmiaceae</taxon>
        <taxon>Austropuccinia</taxon>
    </lineage>
</organism>
<protein>
    <submittedName>
        <fullName evidence="2">Uncharacterized protein</fullName>
    </submittedName>
</protein>
<evidence type="ECO:0000313" key="3">
    <source>
        <dbReference type="Proteomes" id="UP000765509"/>
    </source>
</evidence>
<sequence length="179" mass="21591">MKNPILGVLGFPRNQPENWPRYRGRYNQSLDQMTSKELTNRELLHKGLFQIKFHPKFEPWIFTDAEKVIKIHQLLKYLFPWSMDNKMLSMEASREEVGIEIQKNCLKQIAWIDLIKKMKGWNTNKEFNLLEEREPQSHKCHREIRHMEEPGKILVPQDLEEEAPYSPQQFRSSRPYKQR</sequence>
<comment type="caution">
    <text evidence="2">The sequence shown here is derived from an EMBL/GenBank/DDBJ whole genome shotgun (WGS) entry which is preliminary data.</text>
</comment>
<evidence type="ECO:0000256" key="1">
    <source>
        <dbReference type="SAM" id="MobiDB-lite"/>
    </source>
</evidence>
<dbReference type="EMBL" id="AVOT02071716">
    <property type="protein sequence ID" value="MBW0561908.1"/>
    <property type="molecule type" value="Genomic_DNA"/>
</dbReference>
<feature type="region of interest" description="Disordered" evidence="1">
    <location>
        <begin position="149"/>
        <end position="179"/>
    </location>
</feature>
<proteinExistence type="predicted"/>
<accession>A0A9Q3JEU1</accession>
<name>A0A9Q3JEU1_9BASI</name>
<keyword evidence="3" id="KW-1185">Reference proteome</keyword>
<reference evidence="2" key="1">
    <citation type="submission" date="2021-03" db="EMBL/GenBank/DDBJ databases">
        <title>Draft genome sequence of rust myrtle Austropuccinia psidii MF-1, a brazilian biotype.</title>
        <authorList>
            <person name="Quecine M.C."/>
            <person name="Pachon D.M.R."/>
            <person name="Bonatelli M.L."/>
            <person name="Correr F.H."/>
            <person name="Franceschini L.M."/>
            <person name="Leite T.F."/>
            <person name="Margarido G.R.A."/>
            <person name="Almeida C.A."/>
            <person name="Ferrarezi J.A."/>
            <person name="Labate C.A."/>
        </authorList>
    </citation>
    <scope>NUCLEOTIDE SEQUENCE</scope>
    <source>
        <strain evidence="2">MF-1</strain>
    </source>
</reference>
<dbReference type="AlphaFoldDB" id="A0A9Q3JEU1"/>
<gene>
    <name evidence="2" type="ORF">O181_101623</name>
</gene>